<dbReference type="Pfam" id="PF07992">
    <property type="entry name" value="Pyr_redox_2"/>
    <property type="match status" value="1"/>
</dbReference>
<gene>
    <name evidence="2" type="ORF">MM50RIKEN_09630</name>
</gene>
<accession>A0A810PZU9</accession>
<dbReference type="Gene3D" id="3.50.50.60">
    <property type="entry name" value="FAD/NAD(P)-binding domain"/>
    <property type="match status" value="3"/>
</dbReference>
<reference evidence="2" key="1">
    <citation type="submission" date="2020-09" db="EMBL/GenBank/DDBJ databases">
        <title>New species isolated from human feces.</title>
        <authorList>
            <person name="Kitahara M."/>
            <person name="Shigeno Y."/>
            <person name="Shime M."/>
            <person name="Matsumoto Y."/>
            <person name="Nakamura S."/>
            <person name="Motooka D."/>
            <person name="Fukuoka S."/>
            <person name="Nishikawa H."/>
            <person name="Benno Y."/>
        </authorList>
    </citation>
    <scope>NUCLEOTIDE SEQUENCE</scope>
    <source>
        <strain evidence="2">MM50</strain>
    </source>
</reference>
<dbReference type="AlphaFoldDB" id="A0A810PZU9"/>
<dbReference type="KEGG" id="vcop:MM50RIKEN_09630"/>
<dbReference type="RefSeq" id="WP_213541963.1">
    <property type="nucleotide sequence ID" value="NZ_AP023418.1"/>
</dbReference>
<dbReference type="SUPFAM" id="SSF140490">
    <property type="entry name" value="Nqo1C-terminal domain-like"/>
    <property type="match status" value="1"/>
</dbReference>
<protein>
    <submittedName>
        <fullName evidence="2">Glutamate synthase</fullName>
    </submittedName>
</protein>
<dbReference type="PANTHER" id="PTHR42783:SF3">
    <property type="entry name" value="GLUTAMATE SYNTHASE [NADPH] SMALL CHAIN-RELATED"/>
    <property type="match status" value="1"/>
</dbReference>
<evidence type="ECO:0000313" key="3">
    <source>
        <dbReference type="Proteomes" id="UP000681035"/>
    </source>
</evidence>
<dbReference type="EMBL" id="AP023418">
    <property type="protein sequence ID" value="BCK81200.1"/>
    <property type="molecule type" value="Genomic_DNA"/>
</dbReference>
<dbReference type="Gene3D" id="1.10.1060.10">
    <property type="entry name" value="Alpha-helical ferredoxin"/>
    <property type="match status" value="1"/>
</dbReference>
<feature type="domain" description="NADH-ubiquinone oxidoreductase 51kDa subunit iron-sulphur binding" evidence="1">
    <location>
        <begin position="37"/>
        <end position="82"/>
    </location>
</feature>
<dbReference type="PRINTS" id="PR00419">
    <property type="entry name" value="ADXRDTASE"/>
</dbReference>
<dbReference type="GO" id="GO:0051539">
    <property type="term" value="F:4 iron, 4 sulfur cluster binding"/>
    <property type="evidence" value="ECO:0007669"/>
    <property type="project" value="InterPro"/>
</dbReference>
<dbReference type="SUPFAM" id="SSF46548">
    <property type="entry name" value="alpha-helical ferredoxin"/>
    <property type="match status" value="1"/>
</dbReference>
<dbReference type="InterPro" id="IPR037207">
    <property type="entry name" value="Nuop51_4Fe4S-bd_sf"/>
</dbReference>
<dbReference type="SUPFAM" id="SSF51971">
    <property type="entry name" value="Nucleotide-binding domain"/>
    <property type="match status" value="1"/>
</dbReference>
<evidence type="ECO:0000313" key="2">
    <source>
        <dbReference type="EMBL" id="BCK81200.1"/>
    </source>
</evidence>
<dbReference type="InterPro" id="IPR009051">
    <property type="entry name" value="Helical_ferredxn"/>
</dbReference>
<dbReference type="Pfam" id="PF10589">
    <property type="entry name" value="NADH_4Fe-4S"/>
    <property type="match status" value="1"/>
</dbReference>
<dbReference type="NCBIfam" id="NF009410">
    <property type="entry name" value="PRK12771.1"/>
    <property type="match status" value="1"/>
</dbReference>
<name>A0A810PZU9_9FIRM</name>
<evidence type="ECO:0000259" key="1">
    <source>
        <dbReference type="SMART" id="SM00928"/>
    </source>
</evidence>
<dbReference type="Proteomes" id="UP000681035">
    <property type="component" value="Chromosome"/>
</dbReference>
<dbReference type="InterPro" id="IPR036188">
    <property type="entry name" value="FAD/NAD-bd_sf"/>
</dbReference>
<sequence length="611" mass="65796">MSRLDIKTPSRAQTVVEGLYRDMERRIAASPPGLCPVDMSLSFLQLCHAQTCGKCVPCRIGLGQLTLLINQVLDGEATMETIAIIEKTARSIVNTADCAIGRDAARLVVEGLEGFRDDYEEHVKHNRCLAGLQNPVPCVALCPAGVDIPGYMALVGEGRCADAVRLIRKDNPFPTACAYICEHPCEARCRRNMVDDAINIRGLKRYAVDHAGVVPQPECAPATGKKVAIIGGGPSGLSCAYYLALMGHGVTVYEEREQLGGMLRYGIPSYRFPREKLDAEIESILSLGIEVHTGVTVGRDIWLEKLEQEYDCIYIAIGAHQDKKTGIPGENSKNVISAVEMLRAIGDNEMPDFTGKQVVVIGGGNVAMDVTRSSIRLGADKVTCVYRRRQADMTALPDEITGALAEGAELMTLAAPVRIEADEDGAAKALWVQPQIIGEVDKAGRPRPGKAALEEVRIPADVIVVAIGQGVEIQGFDQAGVPIQRGAFVAGLSGQVRDMDSVFAGGDCVTGPATAIRAIAAGKVAAANIDEHLGFRHEITVDVEIPSPKLNNSPPHGRIDTTEREACERKRDFEDIECGLTQEGACAEAGRCLRCDHFGYGIFRGGRNEKW</sequence>
<dbReference type="Pfam" id="PF14691">
    <property type="entry name" value="Fer4_20"/>
    <property type="match status" value="1"/>
</dbReference>
<keyword evidence="3" id="KW-1185">Reference proteome</keyword>
<proteinExistence type="predicted"/>
<dbReference type="PANTHER" id="PTHR42783">
    <property type="entry name" value="GLUTAMATE SYNTHASE [NADPH] SMALL CHAIN"/>
    <property type="match status" value="1"/>
</dbReference>
<dbReference type="GO" id="GO:0016491">
    <property type="term" value="F:oxidoreductase activity"/>
    <property type="evidence" value="ECO:0007669"/>
    <property type="project" value="InterPro"/>
</dbReference>
<dbReference type="InterPro" id="IPR019575">
    <property type="entry name" value="Nuop51_4Fe4S-bd"/>
</dbReference>
<dbReference type="InterPro" id="IPR028261">
    <property type="entry name" value="DPD_II"/>
</dbReference>
<dbReference type="SMART" id="SM00928">
    <property type="entry name" value="NADH_4Fe-4S"/>
    <property type="match status" value="1"/>
</dbReference>
<dbReference type="InterPro" id="IPR023753">
    <property type="entry name" value="FAD/NAD-binding_dom"/>
</dbReference>
<organism evidence="2 3">
    <name type="scientific">Vescimonas coprocola</name>
    <dbReference type="NCBI Taxonomy" id="2714355"/>
    <lineage>
        <taxon>Bacteria</taxon>
        <taxon>Bacillati</taxon>
        <taxon>Bacillota</taxon>
        <taxon>Clostridia</taxon>
        <taxon>Eubacteriales</taxon>
        <taxon>Oscillospiraceae</taxon>
        <taxon>Vescimonas</taxon>
    </lineage>
</organism>